<organism evidence="2 3">
    <name type="scientific">Vibrio algarum</name>
    <dbReference type="NCBI Taxonomy" id="3020714"/>
    <lineage>
        <taxon>Bacteria</taxon>
        <taxon>Pseudomonadati</taxon>
        <taxon>Pseudomonadota</taxon>
        <taxon>Gammaproteobacteria</taxon>
        <taxon>Vibrionales</taxon>
        <taxon>Vibrionaceae</taxon>
        <taxon>Vibrio</taxon>
    </lineage>
</organism>
<sequence>MIAVASIALSTSVFAGTNLVKSETEFRTEGYATQAQAYEAGFDIADEMKLASNGQLKFQLPTTSKGNVQKVSIEGVEVSLEEFSAQRGEVKYRAIVDVDYSYTVKQSNDS</sequence>
<dbReference type="Proteomes" id="UP001210678">
    <property type="component" value="Unassembled WGS sequence"/>
</dbReference>
<keyword evidence="3" id="KW-1185">Reference proteome</keyword>
<accession>A0ABT4YVW1</accession>
<protein>
    <submittedName>
        <fullName evidence="2">DUF3316 domain-containing protein</fullName>
    </submittedName>
</protein>
<dbReference type="EMBL" id="JAQLOI010000003">
    <property type="protein sequence ID" value="MDB1125520.1"/>
    <property type="molecule type" value="Genomic_DNA"/>
</dbReference>
<evidence type="ECO:0000313" key="3">
    <source>
        <dbReference type="Proteomes" id="UP001210678"/>
    </source>
</evidence>
<feature type="chain" id="PRO_5046980297" evidence="1">
    <location>
        <begin position="16"/>
        <end position="110"/>
    </location>
</feature>
<gene>
    <name evidence="2" type="ORF">PGX00_18395</name>
</gene>
<evidence type="ECO:0000256" key="1">
    <source>
        <dbReference type="SAM" id="SignalP"/>
    </source>
</evidence>
<dbReference type="RefSeq" id="WP_272139310.1">
    <property type="nucleotide sequence ID" value="NZ_JAQLOI010000003.1"/>
</dbReference>
<reference evidence="2 3" key="1">
    <citation type="submission" date="2023-01" db="EMBL/GenBank/DDBJ databases">
        <title>Vibrio sp. KJ40-1 sp.nov, isolated from marine algae.</title>
        <authorList>
            <person name="Butt M."/>
            <person name="Kim J.M.J."/>
            <person name="Jeon C.O.C."/>
        </authorList>
    </citation>
    <scope>NUCLEOTIDE SEQUENCE [LARGE SCALE GENOMIC DNA]</scope>
    <source>
        <strain evidence="2 3">KJ40-1</strain>
    </source>
</reference>
<dbReference type="Pfam" id="PF11777">
    <property type="entry name" value="DUF3316"/>
    <property type="match status" value="1"/>
</dbReference>
<proteinExistence type="predicted"/>
<comment type="caution">
    <text evidence="2">The sequence shown here is derived from an EMBL/GenBank/DDBJ whole genome shotgun (WGS) entry which is preliminary data.</text>
</comment>
<dbReference type="InterPro" id="IPR016879">
    <property type="entry name" value="UCP028299"/>
</dbReference>
<dbReference type="PIRSF" id="PIRSF028299">
    <property type="entry name" value="UCP028299"/>
    <property type="match status" value="1"/>
</dbReference>
<feature type="signal peptide" evidence="1">
    <location>
        <begin position="1"/>
        <end position="15"/>
    </location>
</feature>
<keyword evidence="1" id="KW-0732">Signal</keyword>
<name>A0ABT4YVW1_9VIBR</name>
<evidence type="ECO:0000313" key="2">
    <source>
        <dbReference type="EMBL" id="MDB1125520.1"/>
    </source>
</evidence>